<sequence length="311" mass="33203">MNKKMAIILTMTTILTMTSGLTTNKIFASELKTENSKLIEGQEGQNGSGGGQAPVLPTNNVQSKKVIITKVTPSKSVISPGEEFSLTYRIENISGGKIDGLSLKLVGVEGKSGLDGFTAVGTTNEIYVGSIAYNDVKEVTIKLVSDPALKTGAYNFVTSVMYSQYGSEQEEITKLSGIVLRSVPEIAINGVETFANQGGSNLTGTLANDSKVKVKNVLVKAKIGDNTYNYSAGNIEAEGEAMFEISIKPVEVDTQGEVEVTYEDVSGNKYTSKGNFMVKPMITEGTEDANSNVKKSGTIMSFLKKLFRVGI</sequence>
<evidence type="ECO:0000313" key="1">
    <source>
        <dbReference type="EMBL" id="AYE34613.1"/>
    </source>
</evidence>
<proteinExistence type="predicted"/>
<dbReference type="AlphaFoldDB" id="A0A9N7JLC3"/>
<dbReference type="Proteomes" id="UP001055437">
    <property type="component" value="Chromosome"/>
</dbReference>
<dbReference type="EMBL" id="CP099799">
    <property type="protein sequence ID" value="USS01204.1"/>
    <property type="molecule type" value="Genomic_DNA"/>
</dbReference>
<dbReference type="OrthoDB" id="1921812at2"/>
<reference evidence="2" key="2">
    <citation type="submission" date="2022-06" db="EMBL/GenBank/DDBJ databases">
        <authorList>
            <person name="Holder M.E."/>
            <person name="Ajami N.J."/>
            <person name="Petrosino J.F."/>
        </authorList>
    </citation>
    <scope>NUCLEOTIDE SEQUENCE</scope>
    <source>
        <strain evidence="2">RMA 8861</strain>
    </source>
</reference>
<reference evidence="1 3" key="1">
    <citation type="submission" date="2017-09" db="EMBL/GenBank/DDBJ databases">
        <authorList>
            <person name="Thomas P."/>
            <person name="Seyboldt C."/>
        </authorList>
    </citation>
    <scope>NUCLEOTIDE SEQUENCE [LARGE SCALE GENOMIC DNA]</scope>
    <source>
        <strain evidence="1 3">DSM 7534</strain>
    </source>
</reference>
<name>A0A9N7JLC3_CLOSE</name>
<evidence type="ECO:0000313" key="2">
    <source>
        <dbReference type="EMBL" id="USS01204.1"/>
    </source>
</evidence>
<dbReference type="Proteomes" id="UP000280586">
    <property type="component" value="Chromosome"/>
</dbReference>
<dbReference type="EMBL" id="CP023671">
    <property type="protein sequence ID" value="AYE34613.1"/>
    <property type="molecule type" value="Genomic_DNA"/>
</dbReference>
<gene>
    <name evidence="1" type="ORF">CP523_09340</name>
    <name evidence="2" type="ORF">NH397_01675</name>
</gene>
<evidence type="ECO:0000313" key="4">
    <source>
        <dbReference type="Proteomes" id="UP001055437"/>
    </source>
</evidence>
<dbReference type="GeneID" id="303560880"/>
<accession>A0A9N7JLC3</accession>
<evidence type="ECO:0000313" key="3">
    <source>
        <dbReference type="Proteomes" id="UP000280586"/>
    </source>
</evidence>
<organism evidence="1 3">
    <name type="scientific">Clostridium septicum</name>
    <dbReference type="NCBI Taxonomy" id="1504"/>
    <lineage>
        <taxon>Bacteria</taxon>
        <taxon>Bacillati</taxon>
        <taxon>Bacillota</taxon>
        <taxon>Clostridia</taxon>
        <taxon>Eubacteriales</taxon>
        <taxon>Clostridiaceae</taxon>
        <taxon>Clostridium</taxon>
    </lineage>
</organism>
<keyword evidence="4" id="KW-1185">Reference proteome</keyword>
<protein>
    <submittedName>
        <fullName evidence="1">Uncharacterized protein</fullName>
    </submittedName>
</protein>
<dbReference type="RefSeq" id="WP_066678016.1">
    <property type="nucleotide sequence ID" value="NZ_CABMIZ010000035.1"/>
</dbReference>
<dbReference type="KEGG" id="csep:CP523_09340"/>